<proteinExistence type="predicted"/>
<evidence type="ECO:0000313" key="2">
    <source>
        <dbReference type="Proteomes" id="UP000640335"/>
    </source>
</evidence>
<gene>
    <name evidence="1" type="ORF">H9660_16170</name>
</gene>
<keyword evidence="2" id="KW-1185">Reference proteome</keyword>
<accession>A0ABR8Q8D7</accession>
<protein>
    <submittedName>
        <fullName evidence="1">Uncharacterized protein</fullName>
    </submittedName>
</protein>
<dbReference type="Proteomes" id="UP000640335">
    <property type="component" value="Unassembled WGS sequence"/>
</dbReference>
<name>A0ABR8Q8D7_9CLOT</name>
<evidence type="ECO:0000313" key="1">
    <source>
        <dbReference type="EMBL" id="MBD7916664.1"/>
    </source>
</evidence>
<reference evidence="1 2" key="1">
    <citation type="submission" date="2020-08" db="EMBL/GenBank/DDBJ databases">
        <title>A Genomic Blueprint of the Chicken Gut Microbiome.</title>
        <authorList>
            <person name="Gilroy R."/>
            <person name="Ravi A."/>
            <person name="Getino M."/>
            <person name="Pursley I."/>
            <person name="Horton D.L."/>
            <person name="Alikhan N.-F."/>
            <person name="Baker D."/>
            <person name="Gharbi K."/>
            <person name="Hall N."/>
            <person name="Watson M."/>
            <person name="Adriaenssens E.M."/>
            <person name="Foster-Nyarko E."/>
            <person name="Jarju S."/>
            <person name="Secka A."/>
            <person name="Antonio M."/>
            <person name="Oren A."/>
            <person name="Chaudhuri R."/>
            <person name="La Ragione R.M."/>
            <person name="Hildebrand F."/>
            <person name="Pallen M.J."/>
        </authorList>
    </citation>
    <scope>NUCLEOTIDE SEQUENCE [LARGE SCALE GENOMIC DNA]</scope>
    <source>
        <strain evidence="1 2">Sa3CUN1</strain>
    </source>
</reference>
<comment type="caution">
    <text evidence="1">The sequence shown here is derived from an EMBL/GenBank/DDBJ whole genome shotgun (WGS) entry which is preliminary data.</text>
</comment>
<sequence>RNFYIKYHPRESYEFIKNSQYKFNYIDKSINSEAILFKCKMNNIIFVSGMGTSLIIASKLLEEKDRIVSIARGNFCNENIRYIEKIGINVL</sequence>
<dbReference type="EMBL" id="JACSQZ010000144">
    <property type="protein sequence ID" value="MBD7916664.1"/>
    <property type="molecule type" value="Genomic_DNA"/>
</dbReference>
<feature type="non-terminal residue" evidence="1">
    <location>
        <position position="1"/>
    </location>
</feature>
<dbReference type="RefSeq" id="WP_191751397.1">
    <property type="nucleotide sequence ID" value="NZ_JACSQZ010000144.1"/>
</dbReference>
<organism evidence="1 2">
    <name type="scientific">Clostridium gallinarum</name>
    <dbReference type="NCBI Taxonomy" id="2762246"/>
    <lineage>
        <taxon>Bacteria</taxon>
        <taxon>Bacillati</taxon>
        <taxon>Bacillota</taxon>
        <taxon>Clostridia</taxon>
        <taxon>Eubacteriales</taxon>
        <taxon>Clostridiaceae</taxon>
        <taxon>Clostridium</taxon>
    </lineage>
</organism>